<dbReference type="GO" id="GO:0006672">
    <property type="term" value="P:ceramide metabolic process"/>
    <property type="evidence" value="ECO:0007669"/>
    <property type="project" value="TreeGrafter"/>
</dbReference>
<dbReference type="PROSITE" id="PS50146">
    <property type="entry name" value="DAGK"/>
    <property type="match status" value="1"/>
</dbReference>
<dbReference type="EMBL" id="JASPKZ010007499">
    <property type="protein sequence ID" value="KAJ9583907.1"/>
    <property type="molecule type" value="Genomic_DNA"/>
</dbReference>
<dbReference type="Proteomes" id="UP001233999">
    <property type="component" value="Unassembled WGS sequence"/>
</dbReference>
<dbReference type="GO" id="GO:0001729">
    <property type="term" value="F:ceramide kinase activity"/>
    <property type="evidence" value="ECO:0007669"/>
    <property type="project" value="TreeGrafter"/>
</dbReference>
<dbReference type="PANTHER" id="PTHR12358">
    <property type="entry name" value="SPHINGOSINE KINASE"/>
    <property type="match status" value="1"/>
</dbReference>
<feature type="domain" description="DAGKc" evidence="1">
    <location>
        <begin position="74"/>
        <end position="224"/>
    </location>
</feature>
<comment type="caution">
    <text evidence="2">The sequence shown here is derived from an EMBL/GenBank/DDBJ whole genome shotgun (WGS) entry which is preliminary data.</text>
</comment>
<proteinExistence type="predicted"/>
<dbReference type="InterPro" id="IPR016064">
    <property type="entry name" value="NAD/diacylglycerol_kinase_sf"/>
</dbReference>
<dbReference type="Pfam" id="PF00781">
    <property type="entry name" value="DAGK_cat"/>
    <property type="match status" value="1"/>
</dbReference>
<protein>
    <recommendedName>
        <fullName evidence="1">DAGKc domain-containing protein</fullName>
    </recommendedName>
</protein>
<evidence type="ECO:0000259" key="1">
    <source>
        <dbReference type="PROSITE" id="PS50146"/>
    </source>
</evidence>
<dbReference type="SMART" id="SM00046">
    <property type="entry name" value="DAGKc"/>
    <property type="match status" value="1"/>
</dbReference>
<reference evidence="2" key="1">
    <citation type="journal article" date="2023" name="IScience">
        <title>Live-bearing cockroach genome reveals convergent evolutionary mechanisms linked to viviparity in insects and beyond.</title>
        <authorList>
            <person name="Fouks B."/>
            <person name="Harrison M.C."/>
            <person name="Mikhailova A.A."/>
            <person name="Marchal E."/>
            <person name="English S."/>
            <person name="Carruthers M."/>
            <person name="Jennings E.C."/>
            <person name="Chiamaka E.L."/>
            <person name="Frigard R.A."/>
            <person name="Pippel M."/>
            <person name="Attardo G.M."/>
            <person name="Benoit J.B."/>
            <person name="Bornberg-Bauer E."/>
            <person name="Tobe S.S."/>
        </authorList>
    </citation>
    <scope>NUCLEOTIDE SEQUENCE</scope>
    <source>
        <strain evidence="2">Stay&amp;Tobe</strain>
    </source>
</reference>
<dbReference type="GO" id="GO:0016020">
    <property type="term" value="C:membrane"/>
    <property type="evidence" value="ECO:0007669"/>
    <property type="project" value="GOC"/>
</dbReference>
<dbReference type="InterPro" id="IPR001206">
    <property type="entry name" value="Diacylglycerol_kinase_cat_dom"/>
</dbReference>
<dbReference type="Gene3D" id="3.40.50.10330">
    <property type="entry name" value="Probable inorganic polyphosphate/atp-NAD kinase, domain 1"/>
    <property type="match status" value="1"/>
</dbReference>
<dbReference type="AlphaFoldDB" id="A0AAD7ZPP4"/>
<gene>
    <name evidence="2" type="ORF">L9F63_021739</name>
</gene>
<name>A0AAD7ZPP4_DIPPU</name>
<evidence type="ECO:0000313" key="2">
    <source>
        <dbReference type="EMBL" id="KAJ9583907.1"/>
    </source>
</evidence>
<dbReference type="PANTHER" id="PTHR12358:SF111">
    <property type="entry name" value="CERAMIDE KINASE, ISOFORM A"/>
    <property type="match status" value="1"/>
</dbReference>
<organism evidence="2 3">
    <name type="scientific">Diploptera punctata</name>
    <name type="common">Pacific beetle cockroach</name>
    <dbReference type="NCBI Taxonomy" id="6984"/>
    <lineage>
        <taxon>Eukaryota</taxon>
        <taxon>Metazoa</taxon>
        <taxon>Ecdysozoa</taxon>
        <taxon>Arthropoda</taxon>
        <taxon>Hexapoda</taxon>
        <taxon>Insecta</taxon>
        <taxon>Pterygota</taxon>
        <taxon>Neoptera</taxon>
        <taxon>Polyneoptera</taxon>
        <taxon>Dictyoptera</taxon>
        <taxon>Blattodea</taxon>
        <taxon>Blaberoidea</taxon>
        <taxon>Blaberidae</taxon>
        <taxon>Diplopterinae</taxon>
        <taxon>Diploptera</taxon>
    </lineage>
</organism>
<dbReference type="SUPFAM" id="SSF111331">
    <property type="entry name" value="NAD kinase/diacylglycerol kinase-like"/>
    <property type="match status" value="1"/>
</dbReference>
<reference evidence="2" key="2">
    <citation type="submission" date="2023-05" db="EMBL/GenBank/DDBJ databases">
        <authorList>
            <person name="Fouks B."/>
        </authorList>
    </citation>
    <scope>NUCLEOTIDE SEQUENCE</scope>
    <source>
        <strain evidence="2">Stay&amp;Tobe</strain>
        <tissue evidence="2">Testes</tissue>
    </source>
</reference>
<accession>A0AAD7ZPP4</accession>
<dbReference type="InterPro" id="IPR050187">
    <property type="entry name" value="Lipid_Phosphate_FormReg"/>
</dbReference>
<keyword evidence="3" id="KW-1185">Reference proteome</keyword>
<evidence type="ECO:0000313" key="3">
    <source>
        <dbReference type="Proteomes" id="UP001233999"/>
    </source>
</evidence>
<sequence>MAVHYVHSQDQAQCCMGDTAANTPPRHTSFILHYAARGAKNKWKHRTVTMNHTDPRQVASWVKTIRNYLAGLKNRPKRLLLFVNPFGGKRKGLKIYEKQVKPLLLVAGVEANMIVTQRQNHARDVILNCSFDNVDGIACIGGDGTFAEVFNGLVLRTAKDSGVDYNDPDARIPPPSLRVGVIPGGSTDTMAYCFHGTTDVQTAILHIILDDLPETNVLPLTSESELQFVLLKVTEYINIGLILNISARYQWIYINKKAFRTSKSGLKPR</sequence>
<feature type="non-terminal residue" evidence="2">
    <location>
        <position position="1"/>
    </location>
</feature>
<dbReference type="InterPro" id="IPR017438">
    <property type="entry name" value="ATP-NAD_kinase_N"/>
</dbReference>